<keyword evidence="2" id="KW-0472">Membrane</keyword>
<comment type="caution">
    <text evidence="3">The sequence shown here is derived from an EMBL/GenBank/DDBJ whole genome shotgun (WGS) entry which is preliminary data.</text>
</comment>
<keyword evidence="2" id="KW-0812">Transmembrane</keyword>
<dbReference type="EMBL" id="WNJL01000003">
    <property type="protein sequence ID" value="NDU41275.1"/>
    <property type="molecule type" value="Genomic_DNA"/>
</dbReference>
<dbReference type="RefSeq" id="WP_163095682.1">
    <property type="nucleotide sequence ID" value="NZ_CP127523.1"/>
</dbReference>
<name>A0A845U6X5_9PROT</name>
<dbReference type="PANTHER" id="PTHR31876">
    <property type="entry name" value="COV-LIKE PROTEIN 1"/>
    <property type="match status" value="1"/>
</dbReference>
<evidence type="ECO:0000313" key="3">
    <source>
        <dbReference type="EMBL" id="NDU41275.1"/>
    </source>
</evidence>
<keyword evidence="2" id="KW-1133">Transmembrane helix</keyword>
<accession>A0A845U6X5</accession>
<feature type="region of interest" description="Disordered" evidence="1">
    <location>
        <begin position="204"/>
        <end position="232"/>
    </location>
</feature>
<proteinExistence type="predicted"/>
<dbReference type="InterPro" id="IPR007462">
    <property type="entry name" value="COV1-like"/>
</dbReference>
<feature type="compositionally biased region" description="Low complexity" evidence="1">
    <location>
        <begin position="213"/>
        <end position="232"/>
    </location>
</feature>
<sequence>MTLPIPTVQKSLLQRLHLRRWFVQGLLISLPIGLTIYVVLWIGGWLNNLFEAPIHAIFGINIPGLGLLLTLLTILGVGFLASHVLTAWIFERLNVVLERIPVLHSLYSTIQETVGLLFGGTDRGFRSAVLVRQGGDMGYIVGLVTRDSLSELPHLPEDCVAVFIPMSYGVGGFTCLVPRDKVIPLPDLSPQQALRFAMAGGVGGGKATRDRLAAGAGAARQASAAPADPEPE</sequence>
<gene>
    <name evidence="3" type="ORF">GL267_01075</name>
</gene>
<feature type="transmembrane region" description="Helical" evidence="2">
    <location>
        <begin position="66"/>
        <end position="90"/>
    </location>
</feature>
<reference evidence="3" key="1">
    <citation type="submission" date="2019-11" db="EMBL/GenBank/DDBJ databases">
        <title>Acidithiobacillus ferrianus sp. nov.: a facultatively anaerobic and extremely acidophilic chemolithoautotroph.</title>
        <authorList>
            <person name="Norris P.R."/>
            <person name="Falagan C."/>
            <person name="Moya-Beltran A."/>
            <person name="Castro M."/>
            <person name="Quatrini R."/>
            <person name="Johnson D.B."/>
        </authorList>
    </citation>
    <scope>NUCLEOTIDE SEQUENCE [LARGE SCALE GENOMIC DNA]</scope>
    <source>
        <strain evidence="3">MG</strain>
    </source>
</reference>
<dbReference type="Pfam" id="PF04367">
    <property type="entry name" value="DUF502"/>
    <property type="match status" value="1"/>
</dbReference>
<evidence type="ECO:0000256" key="2">
    <source>
        <dbReference type="SAM" id="Phobius"/>
    </source>
</evidence>
<feature type="transmembrane region" description="Helical" evidence="2">
    <location>
        <begin position="21"/>
        <end position="46"/>
    </location>
</feature>
<dbReference type="AlphaFoldDB" id="A0A845U6X5"/>
<organism evidence="3">
    <name type="scientific">Acidithiobacillus ferrianus</name>
    <dbReference type="NCBI Taxonomy" id="2678518"/>
    <lineage>
        <taxon>Bacteria</taxon>
        <taxon>Pseudomonadati</taxon>
        <taxon>Pseudomonadota</taxon>
        <taxon>Acidithiobacillia</taxon>
        <taxon>Acidithiobacillales</taxon>
        <taxon>Acidithiobacillaceae</taxon>
        <taxon>Acidithiobacillus</taxon>
    </lineage>
</organism>
<protein>
    <submittedName>
        <fullName evidence="3">DUF502 domain-containing protein</fullName>
    </submittedName>
</protein>
<evidence type="ECO:0000256" key="1">
    <source>
        <dbReference type="SAM" id="MobiDB-lite"/>
    </source>
</evidence>
<dbReference type="PANTHER" id="PTHR31876:SF26">
    <property type="entry name" value="PROTEIN LIKE COV 2"/>
    <property type="match status" value="1"/>
</dbReference>